<proteinExistence type="predicted"/>
<feature type="region of interest" description="Disordered" evidence="1">
    <location>
        <begin position="49"/>
        <end position="74"/>
    </location>
</feature>
<dbReference type="AlphaFoldDB" id="A0A9N7UNM0"/>
<sequence length="119" mass="12545">MLLRHSTAAPQLSILCCNAGAAGAASSTATLSHRCSRCAELNRDPTARSGLGTLGGYGKGGVMRTAKGRPATQGLDERSRRLHLTPTGESICFHCAPSAQLTSHLMSAVLWQDDGKRWP</sequence>
<reference evidence="2" key="1">
    <citation type="submission" date="2020-03" db="EMBL/GenBank/DDBJ databases">
        <authorList>
            <person name="Weist P."/>
        </authorList>
    </citation>
    <scope>NUCLEOTIDE SEQUENCE</scope>
</reference>
<evidence type="ECO:0000313" key="2">
    <source>
        <dbReference type="EMBL" id="CAB1433527.1"/>
    </source>
</evidence>
<dbReference type="EMBL" id="CADEAL010001567">
    <property type="protein sequence ID" value="CAB1433527.1"/>
    <property type="molecule type" value="Genomic_DNA"/>
</dbReference>
<accession>A0A9N7UNM0</accession>
<evidence type="ECO:0000256" key="1">
    <source>
        <dbReference type="SAM" id="MobiDB-lite"/>
    </source>
</evidence>
<organism evidence="2 3">
    <name type="scientific">Pleuronectes platessa</name>
    <name type="common">European plaice</name>
    <dbReference type="NCBI Taxonomy" id="8262"/>
    <lineage>
        <taxon>Eukaryota</taxon>
        <taxon>Metazoa</taxon>
        <taxon>Chordata</taxon>
        <taxon>Craniata</taxon>
        <taxon>Vertebrata</taxon>
        <taxon>Euteleostomi</taxon>
        <taxon>Actinopterygii</taxon>
        <taxon>Neopterygii</taxon>
        <taxon>Teleostei</taxon>
        <taxon>Neoteleostei</taxon>
        <taxon>Acanthomorphata</taxon>
        <taxon>Carangaria</taxon>
        <taxon>Pleuronectiformes</taxon>
        <taxon>Pleuronectoidei</taxon>
        <taxon>Pleuronectidae</taxon>
        <taxon>Pleuronectes</taxon>
    </lineage>
</organism>
<evidence type="ECO:0000313" key="3">
    <source>
        <dbReference type="Proteomes" id="UP001153269"/>
    </source>
</evidence>
<gene>
    <name evidence="2" type="ORF">PLEPLA_LOCUS21618</name>
</gene>
<comment type="caution">
    <text evidence="2">The sequence shown here is derived from an EMBL/GenBank/DDBJ whole genome shotgun (WGS) entry which is preliminary data.</text>
</comment>
<name>A0A9N7UNM0_PLEPL</name>
<feature type="compositionally biased region" description="Gly residues" evidence="1">
    <location>
        <begin position="52"/>
        <end position="61"/>
    </location>
</feature>
<dbReference type="Proteomes" id="UP001153269">
    <property type="component" value="Unassembled WGS sequence"/>
</dbReference>
<protein>
    <submittedName>
        <fullName evidence="2">Uncharacterized protein</fullName>
    </submittedName>
</protein>
<keyword evidence="3" id="KW-1185">Reference proteome</keyword>